<proteinExistence type="predicted"/>
<reference evidence="1" key="1">
    <citation type="submission" date="2023-08" db="EMBL/GenBank/DDBJ databases">
        <title>Methanolobus mangrovi sp. nov. and Methanolobus sediminis sp. nov, two novel methylotrophic methanogens isolated from mangrove sediments in China.</title>
        <authorList>
            <person name="Zhou J."/>
        </authorList>
    </citation>
    <scope>NUCLEOTIDE SEQUENCE</scope>
    <source>
        <strain evidence="1">FTZ2</strain>
    </source>
</reference>
<sequence length="76" mass="8308">MKCSTCNYRKHIPLYSKCAGVPGRTKVGTAYYCGHPEMENPVPVISLAESVLEDCPITNNIMSLSENMQDAEISGL</sequence>
<evidence type="ECO:0000313" key="2">
    <source>
        <dbReference type="Proteomes" id="UP001183006"/>
    </source>
</evidence>
<dbReference type="AlphaFoldDB" id="A0AA51UH52"/>
<dbReference type="RefSeq" id="WP_309308908.1">
    <property type="nucleotide sequence ID" value="NZ_CP133594.1"/>
</dbReference>
<accession>A0AA51UH52</accession>
<gene>
    <name evidence="1" type="ORF">RE476_02930</name>
</gene>
<protein>
    <submittedName>
        <fullName evidence="1">Uncharacterized protein</fullName>
    </submittedName>
</protein>
<dbReference type="EMBL" id="CP133594">
    <property type="protein sequence ID" value="WMW22794.1"/>
    <property type="molecule type" value="Genomic_DNA"/>
</dbReference>
<dbReference type="Proteomes" id="UP001183006">
    <property type="component" value="Chromosome"/>
</dbReference>
<keyword evidence="2" id="KW-1185">Reference proteome</keyword>
<evidence type="ECO:0000313" key="1">
    <source>
        <dbReference type="EMBL" id="WMW22794.1"/>
    </source>
</evidence>
<dbReference type="KEGG" id="mmav:RE476_02930"/>
<name>A0AA51UH52_9EURY</name>
<dbReference type="GeneID" id="84229061"/>
<organism evidence="1 2">
    <name type="scientific">Methanolobus mangrovi</name>
    <dbReference type="NCBI Taxonomy" id="3072977"/>
    <lineage>
        <taxon>Archaea</taxon>
        <taxon>Methanobacteriati</taxon>
        <taxon>Methanobacteriota</taxon>
        <taxon>Stenosarchaea group</taxon>
        <taxon>Methanomicrobia</taxon>
        <taxon>Methanosarcinales</taxon>
        <taxon>Methanosarcinaceae</taxon>
        <taxon>Methanolobus</taxon>
    </lineage>
</organism>